<dbReference type="RefSeq" id="WP_016873027.1">
    <property type="nucleotide sequence ID" value="NZ_AJLN01000037.1"/>
</dbReference>
<name>A0A433NKD2_CHLFR</name>
<dbReference type="EMBL" id="RSCJ01000008">
    <property type="protein sequence ID" value="RUR83161.1"/>
    <property type="molecule type" value="Genomic_DNA"/>
</dbReference>
<accession>A0A433NKD2</accession>
<organism evidence="1 2">
    <name type="scientific">Chlorogloeopsis fritschii PCC 6912</name>
    <dbReference type="NCBI Taxonomy" id="211165"/>
    <lineage>
        <taxon>Bacteria</taxon>
        <taxon>Bacillati</taxon>
        <taxon>Cyanobacteriota</taxon>
        <taxon>Cyanophyceae</taxon>
        <taxon>Nostocales</taxon>
        <taxon>Chlorogloeopsidaceae</taxon>
        <taxon>Chlorogloeopsis</taxon>
    </lineage>
</organism>
<reference evidence="1 2" key="1">
    <citation type="journal article" date="2019" name="Genome Biol. Evol.">
        <title>Day and night: Metabolic profiles and evolutionary relationships of six axenic non-marine cyanobacteria.</title>
        <authorList>
            <person name="Will S.E."/>
            <person name="Henke P."/>
            <person name="Boedeker C."/>
            <person name="Huang S."/>
            <person name="Brinkmann H."/>
            <person name="Rohde M."/>
            <person name="Jarek M."/>
            <person name="Friedl T."/>
            <person name="Seufert S."/>
            <person name="Schumacher M."/>
            <person name="Overmann J."/>
            <person name="Neumann-Schaal M."/>
            <person name="Petersen J."/>
        </authorList>
    </citation>
    <scope>NUCLEOTIDE SEQUENCE [LARGE SCALE GENOMIC DNA]</scope>
    <source>
        <strain evidence="1 2">PCC 6912</strain>
    </source>
</reference>
<comment type="caution">
    <text evidence="1">The sequence shown here is derived from an EMBL/GenBank/DDBJ whole genome shotgun (WGS) entry which is preliminary data.</text>
</comment>
<sequence length="68" mass="7680">MVKVKVLVKTTDGVDVKVKVVIKDVVRVKVRVLVNKEVGVKVKVQVRNLQESNILTSEEKIGDRLRNN</sequence>
<proteinExistence type="predicted"/>
<evidence type="ECO:0000313" key="1">
    <source>
        <dbReference type="EMBL" id="RUR83161.1"/>
    </source>
</evidence>
<gene>
    <name evidence="1" type="ORF">PCC6912_25350</name>
</gene>
<dbReference type="Proteomes" id="UP000268857">
    <property type="component" value="Unassembled WGS sequence"/>
</dbReference>
<keyword evidence="2" id="KW-1185">Reference proteome</keyword>
<dbReference type="AlphaFoldDB" id="A0A433NKD2"/>
<protein>
    <submittedName>
        <fullName evidence="1">Uncharacterized protein</fullName>
    </submittedName>
</protein>
<evidence type="ECO:0000313" key="2">
    <source>
        <dbReference type="Proteomes" id="UP000268857"/>
    </source>
</evidence>